<evidence type="ECO:0000313" key="3">
    <source>
        <dbReference type="Proteomes" id="UP000293995"/>
    </source>
</evidence>
<sequence length="212" mass="23476">MAVMATGIRASRREDVLRLLDESDEPLTVVALADLLGTHPNTVRLHLEKLVADGQVERTTDGRGNPGRPAQLFQRARKQPGVDPGRYRMLAEILVDELAQSSQPQRAAIEAGRRWGRREAEREPGREPVEGLVDLLERAGFQPRACTADGRVDVCRCPFLELAQKHPDVVCSVHLGLMQGALQTWGDKTSVDRLERREDPDVCTAHLVAHTA</sequence>
<dbReference type="CDD" id="cd00090">
    <property type="entry name" value="HTH_ARSR"/>
    <property type="match status" value="1"/>
</dbReference>
<gene>
    <name evidence="2" type="ORF">ET475_00060</name>
</gene>
<dbReference type="SUPFAM" id="SSF46785">
    <property type="entry name" value="Winged helix' DNA-binding domain"/>
    <property type="match status" value="1"/>
</dbReference>
<dbReference type="Gene3D" id="1.10.10.10">
    <property type="entry name" value="Winged helix-like DNA-binding domain superfamily/Winged helix DNA-binding domain"/>
    <property type="match status" value="1"/>
</dbReference>
<protein>
    <submittedName>
        <fullName evidence="2">Transcriptional regulator</fullName>
    </submittedName>
</protein>
<evidence type="ECO:0000256" key="1">
    <source>
        <dbReference type="SAM" id="MobiDB-lite"/>
    </source>
</evidence>
<organism evidence="2 3">
    <name type="scientific">Microbacterium protaetiae</name>
    <dbReference type="NCBI Taxonomy" id="2509458"/>
    <lineage>
        <taxon>Bacteria</taxon>
        <taxon>Bacillati</taxon>
        <taxon>Actinomycetota</taxon>
        <taxon>Actinomycetes</taxon>
        <taxon>Micrococcales</taxon>
        <taxon>Microbacteriaceae</taxon>
        <taxon>Microbacterium</taxon>
    </lineage>
</organism>
<name>A0A4P6E9J4_9MICO</name>
<dbReference type="OrthoDB" id="3399802at2"/>
<dbReference type="Pfam" id="PF12840">
    <property type="entry name" value="HTH_20"/>
    <property type="match status" value="1"/>
</dbReference>
<keyword evidence="3" id="KW-1185">Reference proteome</keyword>
<dbReference type="KEGG" id="mprt:ET475_00060"/>
<dbReference type="EMBL" id="CP035494">
    <property type="protein sequence ID" value="QAY58554.1"/>
    <property type="molecule type" value="Genomic_DNA"/>
</dbReference>
<dbReference type="InterPro" id="IPR036388">
    <property type="entry name" value="WH-like_DNA-bd_sf"/>
</dbReference>
<reference evidence="2 3" key="1">
    <citation type="submission" date="2019-01" db="EMBL/GenBank/DDBJ databases">
        <title>Genome sequencing of strain DFW100M-13.</title>
        <authorList>
            <person name="Heo J."/>
            <person name="Kim S.-J."/>
            <person name="Kim J.-S."/>
            <person name="Hong S.-B."/>
            <person name="Kwon S.-W."/>
        </authorList>
    </citation>
    <scope>NUCLEOTIDE SEQUENCE [LARGE SCALE GENOMIC DNA]</scope>
    <source>
        <strain evidence="2 3">DFW100M-13</strain>
    </source>
</reference>
<dbReference type="Proteomes" id="UP000293995">
    <property type="component" value="Chromosome"/>
</dbReference>
<feature type="compositionally biased region" description="Basic and acidic residues" evidence="1">
    <location>
        <begin position="111"/>
        <end position="126"/>
    </location>
</feature>
<accession>A0A4P6E9J4</accession>
<dbReference type="AlphaFoldDB" id="A0A4P6E9J4"/>
<dbReference type="InterPro" id="IPR036390">
    <property type="entry name" value="WH_DNA-bd_sf"/>
</dbReference>
<proteinExistence type="predicted"/>
<feature type="region of interest" description="Disordered" evidence="1">
    <location>
        <begin position="105"/>
        <end position="126"/>
    </location>
</feature>
<evidence type="ECO:0000313" key="2">
    <source>
        <dbReference type="EMBL" id="QAY58554.1"/>
    </source>
</evidence>
<dbReference type="InterPro" id="IPR011991">
    <property type="entry name" value="ArsR-like_HTH"/>
</dbReference>